<evidence type="ECO:0000313" key="2">
    <source>
        <dbReference type="Proteomes" id="UP000199042"/>
    </source>
</evidence>
<organism evidence="1 2">
    <name type="scientific">Trichococcus collinsii</name>
    <dbReference type="NCBI Taxonomy" id="157076"/>
    <lineage>
        <taxon>Bacteria</taxon>
        <taxon>Bacillati</taxon>
        <taxon>Bacillota</taxon>
        <taxon>Bacilli</taxon>
        <taxon>Lactobacillales</taxon>
        <taxon>Carnobacteriaceae</taxon>
        <taxon>Trichococcus</taxon>
    </lineage>
</organism>
<keyword evidence="2" id="KW-1185">Reference proteome</keyword>
<dbReference type="InterPro" id="IPR001451">
    <property type="entry name" value="Hexapep"/>
</dbReference>
<sequence>MNIIKKIRWLRLKIKFGKKLKMPIQTYLGQIKIQISGNGSVSIQKGFSTRDNVVIHASGGEIEIGMNTFISDGCMLNSRKKITIGNRTILGQNILMYDHDHSYRSGPEHLRSKFEESPIKVGDDVWIGSGVIILKGATIGNRCVIGAGTIVKGNIPDDTLIYEIRKHKMENLLKFGGNNAKVYT</sequence>
<dbReference type="RefSeq" id="WP_086985852.1">
    <property type="nucleotide sequence ID" value="NZ_FJNA01000001.1"/>
</dbReference>
<dbReference type="AlphaFoldDB" id="A0AB38A0U4"/>
<dbReference type="InterPro" id="IPR011004">
    <property type="entry name" value="Trimer_LpxA-like_sf"/>
</dbReference>
<evidence type="ECO:0000313" key="1">
    <source>
        <dbReference type="EMBL" id="SEA54401.1"/>
    </source>
</evidence>
<dbReference type="Gene3D" id="2.160.10.10">
    <property type="entry name" value="Hexapeptide repeat proteins"/>
    <property type="match status" value="1"/>
</dbReference>
<dbReference type="Pfam" id="PF00132">
    <property type="entry name" value="Hexapep"/>
    <property type="match status" value="1"/>
</dbReference>
<dbReference type="InterPro" id="IPR051159">
    <property type="entry name" value="Hexapeptide_acetyltransf"/>
</dbReference>
<dbReference type="Proteomes" id="UP000199042">
    <property type="component" value="Unassembled WGS sequence"/>
</dbReference>
<name>A0AB38A0U4_9LACT</name>
<dbReference type="SUPFAM" id="SSF51161">
    <property type="entry name" value="Trimeric LpxA-like enzymes"/>
    <property type="match status" value="1"/>
</dbReference>
<reference evidence="1 2" key="1">
    <citation type="submission" date="2016-10" db="EMBL/GenBank/DDBJ databases">
        <authorList>
            <person name="Varghese N."/>
            <person name="Submissions S."/>
        </authorList>
    </citation>
    <scope>NUCLEOTIDE SEQUENCE [LARGE SCALE GENOMIC DNA]</scope>
    <source>
        <strain evidence="1 2">DSM 14526</strain>
    </source>
</reference>
<gene>
    <name evidence="1" type="ORF">SAMN04488525_103394</name>
</gene>
<protein>
    <submittedName>
        <fullName evidence="1">Acetyltransferase (Isoleucine patch superfamily)</fullName>
    </submittedName>
</protein>
<dbReference type="EMBL" id="FNQH01000003">
    <property type="protein sequence ID" value="SEA54401.1"/>
    <property type="molecule type" value="Genomic_DNA"/>
</dbReference>
<accession>A0AB38A0U4</accession>
<comment type="caution">
    <text evidence="1">The sequence shown here is derived from an EMBL/GenBank/DDBJ whole genome shotgun (WGS) entry which is preliminary data.</text>
</comment>
<proteinExistence type="predicted"/>
<dbReference type="CDD" id="cd04647">
    <property type="entry name" value="LbH_MAT_like"/>
    <property type="match status" value="1"/>
</dbReference>
<dbReference type="PANTHER" id="PTHR23416">
    <property type="entry name" value="SIALIC ACID SYNTHASE-RELATED"/>
    <property type="match status" value="1"/>
</dbReference>